<comment type="caution">
    <text evidence="2">The sequence shown here is derived from an EMBL/GenBank/DDBJ whole genome shotgun (WGS) entry which is preliminary data.</text>
</comment>
<evidence type="ECO:0000313" key="3">
    <source>
        <dbReference type="Proteomes" id="UP001149074"/>
    </source>
</evidence>
<feature type="region of interest" description="Disordered" evidence="1">
    <location>
        <begin position="195"/>
        <end position="223"/>
    </location>
</feature>
<dbReference type="EMBL" id="JAPQKI010000010">
    <property type="protein sequence ID" value="KAJ5086131.1"/>
    <property type="molecule type" value="Genomic_DNA"/>
</dbReference>
<protein>
    <submittedName>
        <fullName evidence="2">Uncharacterized protein</fullName>
    </submittedName>
</protein>
<feature type="compositionally biased region" description="Basic and acidic residues" evidence="1">
    <location>
        <begin position="204"/>
        <end position="223"/>
    </location>
</feature>
<dbReference type="RefSeq" id="XP_056470809.1">
    <property type="nucleotide sequence ID" value="XM_056623393.1"/>
</dbReference>
<gene>
    <name evidence="2" type="ORF">N7532_010902</name>
</gene>
<accession>A0A9W9JYJ9</accession>
<reference evidence="2" key="1">
    <citation type="submission" date="2022-11" db="EMBL/GenBank/DDBJ databases">
        <authorList>
            <person name="Petersen C."/>
        </authorList>
    </citation>
    <scope>NUCLEOTIDE SEQUENCE</scope>
    <source>
        <strain evidence="2">IBT 30761</strain>
    </source>
</reference>
<name>A0A9W9JYJ9_9EURO</name>
<keyword evidence="3" id="KW-1185">Reference proteome</keyword>
<sequence length="223" mass="24179">MRLPQRTASQPVKSRIARLLQCAVLRYVIFVATKPELSSSRPLPNAINHHPVPPRWDPPMNLCGCTRQPCCFSPPVCSRTRIRELLEEHGSFPSPIDCWAGSQPGVPVPLIAGAGAVGGARKANPQDLRVLDAALSMLRVTPPDPDRTSSAGGIERGVRWSSARAERPMAHTDHIGFMGCISPFALQLRRGQWMPSTQIGAASSRDDKKDKGNPGDRRSAGLP</sequence>
<reference evidence="2" key="2">
    <citation type="journal article" date="2023" name="IMA Fungus">
        <title>Comparative genomic study of the Penicillium genus elucidates a diverse pangenome and 15 lateral gene transfer events.</title>
        <authorList>
            <person name="Petersen C."/>
            <person name="Sorensen T."/>
            <person name="Nielsen M.R."/>
            <person name="Sondergaard T.E."/>
            <person name="Sorensen J.L."/>
            <person name="Fitzpatrick D.A."/>
            <person name="Frisvad J.C."/>
            <person name="Nielsen K.L."/>
        </authorList>
    </citation>
    <scope>NUCLEOTIDE SEQUENCE</scope>
    <source>
        <strain evidence="2">IBT 30761</strain>
    </source>
</reference>
<dbReference type="Proteomes" id="UP001149074">
    <property type="component" value="Unassembled WGS sequence"/>
</dbReference>
<evidence type="ECO:0000256" key="1">
    <source>
        <dbReference type="SAM" id="MobiDB-lite"/>
    </source>
</evidence>
<evidence type="ECO:0000313" key="2">
    <source>
        <dbReference type="EMBL" id="KAJ5086131.1"/>
    </source>
</evidence>
<dbReference type="GeneID" id="81362372"/>
<organism evidence="2 3">
    <name type="scientific">Penicillium argentinense</name>
    <dbReference type="NCBI Taxonomy" id="1131581"/>
    <lineage>
        <taxon>Eukaryota</taxon>
        <taxon>Fungi</taxon>
        <taxon>Dikarya</taxon>
        <taxon>Ascomycota</taxon>
        <taxon>Pezizomycotina</taxon>
        <taxon>Eurotiomycetes</taxon>
        <taxon>Eurotiomycetidae</taxon>
        <taxon>Eurotiales</taxon>
        <taxon>Aspergillaceae</taxon>
        <taxon>Penicillium</taxon>
    </lineage>
</organism>
<dbReference type="AlphaFoldDB" id="A0A9W9JYJ9"/>
<proteinExistence type="predicted"/>